<feature type="transmembrane region" description="Helical" evidence="1">
    <location>
        <begin position="29"/>
        <end position="53"/>
    </location>
</feature>
<evidence type="ECO:0000256" key="1">
    <source>
        <dbReference type="SAM" id="Phobius"/>
    </source>
</evidence>
<accession>A0A1F6EK82</accession>
<gene>
    <name evidence="2" type="ORF">A3A40_00470</name>
</gene>
<protein>
    <submittedName>
        <fullName evidence="2">Uncharacterized protein</fullName>
    </submittedName>
</protein>
<comment type="caution">
    <text evidence="2">The sequence shown here is derived from an EMBL/GenBank/DDBJ whole genome shotgun (WGS) entry which is preliminary data.</text>
</comment>
<dbReference type="AlphaFoldDB" id="A0A1F6EK82"/>
<keyword evidence="1" id="KW-0472">Membrane</keyword>
<dbReference type="EMBL" id="MFMA01000011">
    <property type="protein sequence ID" value="OGG74053.1"/>
    <property type="molecule type" value="Genomic_DNA"/>
</dbReference>
<keyword evidence="1" id="KW-1133">Transmembrane helix</keyword>
<evidence type="ECO:0000313" key="2">
    <source>
        <dbReference type="EMBL" id="OGG74053.1"/>
    </source>
</evidence>
<dbReference type="STRING" id="1798513.A3A40_00470"/>
<evidence type="ECO:0000313" key="3">
    <source>
        <dbReference type="Proteomes" id="UP000178427"/>
    </source>
</evidence>
<proteinExistence type="predicted"/>
<name>A0A1F6EK82_9BACT</name>
<keyword evidence="1" id="KW-0812">Transmembrane</keyword>
<dbReference type="Proteomes" id="UP000178427">
    <property type="component" value="Unassembled WGS sequence"/>
</dbReference>
<reference evidence="2 3" key="1">
    <citation type="journal article" date="2016" name="Nat. Commun.">
        <title>Thousands of microbial genomes shed light on interconnected biogeochemical processes in an aquifer system.</title>
        <authorList>
            <person name="Anantharaman K."/>
            <person name="Brown C.T."/>
            <person name="Hug L.A."/>
            <person name="Sharon I."/>
            <person name="Castelle C.J."/>
            <person name="Probst A.J."/>
            <person name="Thomas B.C."/>
            <person name="Singh A."/>
            <person name="Wilkins M.J."/>
            <person name="Karaoz U."/>
            <person name="Brodie E.L."/>
            <person name="Williams K.H."/>
            <person name="Hubbard S.S."/>
            <person name="Banfield J.F."/>
        </authorList>
    </citation>
    <scope>NUCLEOTIDE SEQUENCE [LARGE SCALE GENOMIC DNA]</scope>
</reference>
<sequence length="99" mass="11461">MEINDQTLTELVRLTQENNRMLHKMRRNALWGGILKFVLYALVLVVAPLWLYATYLGPMMEQVLDTYQQIQGTGAKAQAQFSDIQNFFQQLKNTVSPQQ</sequence>
<organism evidence="2 3">
    <name type="scientific">Candidatus Kaiserbacteria bacterium RIFCSPLOWO2_01_FULL_54_20</name>
    <dbReference type="NCBI Taxonomy" id="1798513"/>
    <lineage>
        <taxon>Bacteria</taxon>
        <taxon>Candidatus Kaiseribacteriota</taxon>
    </lineage>
</organism>